<accession>A0ACC3YLU1</accession>
<protein>
    <submittedName>
        <fullName evidence="1">Uncharacterized protein</fullName>
    </submittedName>
</protein>
<sequence length="51" mass="5873">MGLKANEERVKHRLLMFTRHVFDNSIGGVLIISCKRCCTSLLSCRMTHIPR</sequence>
<evidence type="ECO:0000313" key="2">
    <source>
        <dbReference type="Proteomes" id="UP000805649"/>
    </source>
</evidence>
<name>A0ACC3YLU1_COLTU</name>
<organism evidence="1 2">
    <name type="scientific">Colletotrichum truncatum</name>
    <name type="common">Anthracnose fungus</name>
    <name type="synonym">Colletotrichum capsici</name>
    <dbReference type="NCBI Taxonomy" id="5467"/>
    <lineage>
        <taxon>Eukaryota</taxon>
        <taxon>Fungi</taxon>
        <taxon>Dikarya</taxon>
        <taxon>Ascomycota</taxon>
        <taxon>Pezizomycotina</taxon>
        <taxon>Sordariomycetes</taxon>
        <taxon>Hypocreomycetidae</taxon>
        <taxon>Glomerellales</taxon>
        <taxon>Glomerellaceae</taxon>
        <taxon>Colletotrichum</taxon>
        <taxon>Colletotrichum truncatum species complex</taxon>
    </lineage>
</organism>
<dbReference type="Proteomes" id="UP000805649">
    <property type="component" value="Unassembled WGS sequence"/>
</dbReference>
<reference evidence="1 2" key="1">
    <citation type="journal article" date="2020" name="Phytopathology">
        <title>Genome Sequence Resources of Colletotrichum truncatum, C. plurivorum, C. musicola, and C. sojae: Four Species Pathogenic to Soybean (Glycine max).</title>
        <authorList>
            <person name="Rogerio F."/>
            <person name="Boufleur T.R."/>
            <person name="Ciampi-Guillardi M."/>
            <person name="Sukno S.A."/>
            <person name="Thon M.R."/>
            <person name="Massola Junior N.S."/>
            <person name="Baroncelli R."/>
        </authorList>
    </citation>
    <scope>NUCLEOTIDE SEQUENCE [LARGE SCALE GENOMIC DNA]</scope>
    <source>
        <strain evidence="1 2">CMES1059</strain>
    </source>
</reference>
<gene>
    <name evidence="1" type="ORF">CTRU02_211843</name>
</gene>
<evidence type="ECO:0000313" key="1">
    <source>
        <dbReference type="EMBL" id="KAL0932880.1"/>
    </source>
</evidence>
<comment type="caution">
    <text evidence="1">The sequence shown here is derived from an EMBL/GenBank/DDBJ whole genome shotgun (WGS) entry which is preliminary data.</text>
</comment>
<proteinExistence type="predicted"/>
<keyword evidence="2" id="KW-1185">Reference proteome</keyword>
<dbReference type="EMBL" id="VUJX02000008">
    <property type="protein sequence ID" value="KAL0932880.1"/>
    <property type="molecule type" value="Genomic_DNA"/>
</dbReference>